<dbReference type="Proteomes" id="UP000077763">
    <property type="component" value="Unassembled WGS sequence"/>
</dbReference>
<protein>
    <recommendedName>
        <fullName evidence="3">ParB-like N-terminal domain-containing protein</fullName>
    </recommendedName>
</protein>
<dbReference type="InterPro" id="IPR036086">
    <property type="entry name" value="ParB/Sulfiredoxin_sf"/>
</dbReference>
<dbReference type="EMBL" id="LUUH01000074">
    <property type="protein sequence ID" value="OAI00877.1"/>
    <property type="molecule type" value="Genomic_DNA"/>
</dbReference>
<evidence type="ECO:0000256" key="1">
    <source>
        <dbReference type="ARBA" id="ARBA00006295"/>
    </source>
</evidence>
<dbReference type="Gene3D" id="3.90.1530.30">
    <property type="match status" value="1"/>
</dbReference>
<evidence type="ECO:0000313" key="4">
    <source>
        <dbReference type="EMBL" id="OAI00877.1"/>
    </source>
</evidence>
<evidence type="ECO:0000259" key="3">
    <source>
        <dbReference type="SMART" id="SM00470"/>
    </source>
</evidence>
<comment type="similarity">
    <text evidence="1">Belongs to the ParB family.</text>
</comment>
<dbReference type="AlphaFoldDB" id="A0A177M578"/>
<dbReference type="PANTHER" id="PTHR33375">
    <property type="entry name" value="CHROMOSOME-PARTITIONING PROTEIN PARB-RELATED"/>
    <property type="match status" value="1"/>
</dbReference>
<dbReference type="InterPro" id="IPR003115">
    <property type="entry name" value="ParB_N"/>
</dbReference>
<dbReference type="GO" id="GO:0005694">
    <property type="term" value="C:chromosome"/>
    <property type="evidence" value="ECO:0007669"/>
    <property type="project" value="TreeGrafter"/>
</dbReference>
<name>A0A177M578_METMH</name>
<dbReference type="GO" id="GO:0007059">
    <property type="term" value="P:chromosome segregation"/>
    <property type="evidence" value="ECO:0007669"/>
    <property type="project" value="TreeGrafter"/>
</dbReference>
<evidence type="ECO:0000313" key="5">
    <source>
        <dbReference type="Proteomes" id="UP000077763"/>
    </source>
</evidence>
<feature type="compositionally biased region" description="Basic and acidic residues" evidence="2">
    <location>
        <begin position="209"/>
        <end position="222"/>
    </location>
</feature>
<feature type="domain" description="ParB-like N-terminal" evidence="3">
    <location>
        <begin position="28"/>
        <end position="122"/>
    </location>
</feature>
<accession>A0A177M578</accession>
<dbReference type="RefSeq" id="WP_064037712.1">
    <property type="nucleotide sequence ID" value="NZ_LUUH01000074.1"/>
</dbReference>
<dbReference type="InterPro" id="IPR050336">
    <property type="entry name" value="Chromosome_partition/occlusion"/>
</dbReference>
<feature type="region of interest" description="Disordered" evidence="2">
    <location>
        <begin position="209"/>
        <end position="245"/>
    </location>
</feature>
<sequence>MTKQNALYGDGGVDILFGASGNPNEYEILVPIDDIEIEAQVREEFEDDTYTLADLGRSLINDGQVNAIILRLNRPGREKPYLLVAGERRCRAALLVGLTELRAIVKDYDDKKAAIVQVAENIHSKNLTQIEEAKKIDQSLKEFSIDEVLDMYSISRNRLSKMLGLLNLPDQAKRLVTEDLSADVEVINAVRIIEKHDPEKAKEVVDTLKESGGKANAREAVKAVKNSVKPPKKKEEPKKPATQVDVFAGAKNPDQDEDKQTLNNQPSRESVGLVLSLAYSAIFLQNGKPKTVLDDMSRDDREMIESWLRGFYELGVQSKDAGRDALKCLRDEHFAADGIGAFALAAFMYGVARDTQFSLLNIFGSVKS</sequence>
<evidence type="ECO:0000256" key="2">
    <source>
        <dbReference type="SAM" id="MobiDB-lite"/>
    </source>
</evidence>
<reference evidence="4 5" key="1">
    <citation type="submission" date="2016-03" db="EMBL/GenBank/DDBJ databases">
        <authorList>
            <person name="Ploux O."/>
        </authorList>
    </citation>
    <scope>NUCLEOTIDE SEQUENCE [LARGE SCALE GENOMIC DNA]</scope>
    <source>
        <strain evidence="4 5">R-45371</strain>
    </source>
</reference>
<dbReference type="Pfam" id="PF02195">
    <property type="entry name" value="ParB_N"/>
    <property type="match status" value="1"/>
</dbReference>
<dbReference type="NCBIfam" id="TIGR00180">
    <property type="entry name" value="parB_part"/>
    <property type="match status" value="1"/>
</dbReference>
<dbReference type="SMART" id="SM00470">
    <property type="entry name" value="ParB"/>
    <property type="match status" value="1"/>
</dbReference>
<dbReference type="Gene3D" id="1.10.10.2830">
    <property type="match status" value="1"/>
</dbReference>
<dbReference type="InterPro" id="IPR004437">
    <property type="entry name" value="ParB/RepB/Spo0J"/>
</dbReference>
<dbReference type="PANTHER" id="PTHR33375:SF1">
    <property type="entry name" value="CHROMOSOME-PARTITIONING PROTEIN PARB-RELATED"/>
    <property type="match status" value="1"/>
</dbReference>
<gene>
    <name evidence="4" type="ORF">A1353_18885</name>
</gene>
<dbReference type="SUPFAM" id="SSF110849">
    <property type="entry name" value="ParB/Sulfiredoxin"/>
    <property type="match status" value="1"/>
</dbReference>
<comment type="caution">
    <text evidence="4">The sequence shown here is derived from an EMBL/GenBank/DDBJ whole genome shotgun (WGS) entry which is preliminary data.</text>
</comment>
<dbReference type="GO" id="GO:0003677">
    <property type="term" value="F:DNA binding"/>
    <property type="evidence" value="ECO:0007669"/>
    <property type="project" value="InterPro"/>
</dbReference>
<proteinExistence type="inferred from homology"/>
<organism evidence="4 5">
    <name type="scientific">Methylomonas methanica</name>
    <dbReference type="NCBI Taxonomy" id="421"/>
    <lineage>
        <taxon>Bacteria</taxon>
        <taxon>Pseudomonadati</taxon>
        <taxon>Pseudomonadota</taxon>
        <taxon>Gammaproteobacteria</taxon>
        <taxon>Methylococcales</taxon>
        <taxon>Methylococcaceae</taxon>
        <taxon>Methylomonas</taxon>
    </lineage>
</organism>
<dbReference type="SUPFAM" id="SSF109709">
    <property type="entry name" value="KorB DNA-binding domain-like"/>
    <property type="match status" value="1"/>
</dbReference>